<evidence type="ECO:0000256" key="2">
    <source>
        <dbReference type="SAM" id="SignalP"/>
    </source>
</evidence>
<keyword evidence="4" id="KW-1185">Reference proteome</keyword>
<sequence>MMSPVRLAVIISLLFISRPVISVEPTTTVPILRAFSAPMLPYKSVTDSPDISYLVTASTKNSCSQHLGYLCHDSSSKCNAHSNGEPRPHKLEPSLPQGNAATTAVPGNSLTSSSPDLPALTLTVNDTSTVTLTTSSYTYNTTLTVTKVESTTSRVIPHVPPIPINKDKSGSTIGFSNWTPLPTHTHETSTTFVTSYIRLGIPDNAPSEQLHNYPQYHPGPGAHPANGRERARIHRDYVGTTAPSKRKEQDDGNDDNNFSQACHVYTYELTCLDRAGVARTDPWIRAECHMRRFRPGSDRRRPWLNLGWCLGYDYEHLGKNARGGLRRMKDGHFEKLCAGCTVENGVELVCQDCYGAVHVQRVGMVRKKYNSTEYELTVFSPTNTDKVVINDDGWMSCPGYWSVDGKGDPPRRSTPSWDKDNY</sequence>
<comment type="caution">
    <text evidence="3">The sequence shown here is derived from an EMBL/GenBank/DDBJ whole genome shotgun (WGS) entry which is preliminary data.</text>
</comment>
<feature type="region of interest" description="Disordered" evidence="1">
    <location>
        <begin position="78"/>
        <end position="116"/>
    </location>
</feature>
<dbReference type="Proteomes" id="UP001201980">
    <property type="component" value="Unassembled WGS sequence"/>
</dbReference>
<protein>
    <submittedName>
        <fullName evidence="3">Uncharacterized protein</fullName>
    </submittedName>
</protein>
<evidence type="ECO:0000313" key="4">
    <source>
        <dbReference type="Proteomes" id="UP001201980"/>
    </source>
</evidence>
<dbReference type="InterPro" id="IPR036673">
    <property type="entry name" value="Cyanovirin-N_sf"/>
</dbReference>
<dbReference type="EMBL" id="JAKWBI020000280">
    <property type="protein sequence ID" value="KAJ2897355.1"/>
    <property type="molecule type" value="Genomic_DNA"/>
</dbReference>
<evidence type="ECO:0000256" key="1">
    <source>
        <dbReference type="SAM" id="MobiDB-lite"/>
    </source>
</evidence>
<feature type="chain" id="PRO_5041935832" evidence="2">
    <location>
        <begin position="23"/>
        <end position="422"/>
    </location>
</feature>
<proteinExistence type="predicted"/>
<evidence type="ECO:0000313" key="3">
    <source>
        <dbReference type="EMBL" id="KAJ2897355.1"/>
    </source>
</evidence>
<dbReference type="AlphaFoldDB" id="A0AAD5WQR4"/>
<feature type="compositionally biased region" description="Polar residues" evidence="1">
    <location>
        <begin position="96"/>
        <end position="115"/>
    </location>
</feature>
<keyword evidence="2" id="KW-0732">Signal</keyword>
<reference evidence="3" key="1">
    <citation type="submission" date="2022-07" db="EMBL/GenBank/DDBJ databases">
        <title>Draft genome sequence of Zalerion maritima ATCC 34329, a (micro)plastics degrading marine fungus.</title>
        <authorList>
            <person name="Paco A."/>
            <person name="Goncalves M.F.M."/>
            <person name="Rocha-Santos T.A.P."/>
            <person name="Alves A."/>
        </authorList>
    </citation>
    <scope>NUCLEOTIDE SEQUENCE</scope>
    <source>
        <strain evidence="3">ATCC 34329</strain>
    </source>
</reference>
<gene>
    <name evidence="3" type="ORF">MKZ38_004778</name>
</gene>
<organism evidence="3 4">
    <name type="scientific">Zalerion maritima</name>
    <dbReference type="NCBI Taxonomy" id="339359"/>
    <lineage>
        <taxon>Eukaryota</taxon>
        <taxon>Fungi</taxon>
        <taxon>Dikarya</taxon>
        <taxon>Ascomycota</taxon>
        <taxon>Pezizomycotina</taxon>
        <taxon>Sordariomycetes</taxon>
        <taxon>Lulworthiomycetidae</taxon>
        <taxon>Lulworthiales</taxon>
        <taxon>Lulworthiaceae</taxon>
        <taxon>Zalerion</taxon>
    </lineage>
</organism>
<name>A0AAD5WQR4_9PEZI</name>
<dbReference type="Gene3D" id="2.30.60.10">
    <property type="entry name" value="Cyanovirin-N"/>
    <property type="match status" value="1"/>
</dbReference>
<accession>A0AAD5WQR4</accession>
<feature type="signal peptide" evidence="2">
    <location>
        <begin position="1"/>
        <end position="22"/>
    </location>
</feature>